<protein>
    <submittedName>
        <fullName evidence="1">Uncharacterized protein</fullName>
    </submittedName>
</protein>
<keyword evidence="2" id="KW-1185">Reference proteome</keyword>
<comment type="caution">
    <text evidence="1">The sequence shown here is derived from an EMBL/GenBank/DDBJ whole genome shotgun (WGS) entry which is preliminary data.</text>
</comment>
<evidence type="ECO:0000313" key="2">
    <source>
        <dbReference type="Proteomes" id="UP000036045"/>
    </source>
</evidence>
<dbReference type="RefSeq" id="WP_047944062.1">
    <property type="nucleotide sequence ID" value="NZ_LDPH01000027.1"/>
</dbReference>
<dbReference type="AlphaFoldDB" id="A0A0J1IAP9"/>
<name>A0A0J1IAP9_NIACI</name>
<dbReference type="Proteomes" id="UP000036045">
    <property type="component" value="Unassembled WGS sequence"/>
</dbReference>
<accession>A0A0J1IAP9</accession>
<reference evidence="1 2" key="1">
    <citation type="submission" date="2015-05" db="EMBL/GenBank/DDBJ databases">
        <title>Whole genome sequence and identification of bacterial endophytes from Costus igneus.</title>
        <authorList>
            <person name="Lee Y.P."/>
            <person name="Gan H.M."/>
            <person name="Eng W."/>
            <person name="Wheatley M.S."/>
            <person name="Caraballo A."/>
            <person name="Polter S."/>
            <person name="Savka M.A."/>
            <person name="Hudson A.O."/>
        </authorList>
    </citation>
    <scope>NUCLEOTIDE SEQUENCE [LARGE SCALE GENOMIC DNA]</scope>
    <source>
        <strain evidence="1 2">RIT379</strain>
    </source>
</reference>
<evidence type="ECO:0000313" key="1">
    <source>
        <dbReference type="EMBL" id="KLV23047.1"/>
    </source>
</evidence>
<proteinExistence type="predicted"/>
<organism evidence="1 2">
    <name type="scientific">Niallia circulans</name>
    <name type="common">Bacillus circulans</name>
    <dbReference type="NCBI Taxonomy" id="1397"/>
    <lineage>
        <taxon>Bacteria</taxon>
        <taxon>Bacillati</taxon>
        <taxon>Bacillota</taxon>
        <taxon>Bacilli</taxon>
        <taxon>Bacillales</taxon>
        <taxon>Bacillaceae</taxon>
        <taxon>Niallia</taxon>
    </lineage>
</organism>
<dbReference type="PATRIC" id="fig|1397.4.peg.2784"/>
<sequence length="87" mass="10142">MEINQFLEQDKKKVIAEHRAAMACLSISEHALMLGDLKKTERYAIDYIKSVRELKRLEQRKVDREKLVEVTERLKSQGVLSAIVMKI</sequence>
<dbReference type="EMBL" id="LDPH01000027">
    <property type="protein sequence ID" value="KLV23047.1"/>
    <property type="molecule type" value="Genomic_DNA"/>
</dbReference>
<gene>
    <name evidence="1" type="ORF">ABW02_20165</name>
</gene>